<evidence type="ECO:0000256" key="1">
    <source>
        <dbReference type="ARBA" id="ARBA00004123"/>
    </source>
</evidence>
<feature type="compositionally biased region" description="Acidic residues" evidence="7">
    <location>
        <begin position="59"/>
        <end position="71"/>
    </location>
</feature>
<feature type="DNA-binding region" description="Homeobox" evidence="5">
    <location>
        <begin position="245"/>
        <end position="304"/>
    </location>
</feature>
<evidence type="ECO:0000256" key="5">
    <source>
        <dbReference type="PROSITE-ProRule" id="PRU00108"/>
    </source>
</evidence>
<evidence type="ECO:0000256" key="6">
    <source>
        <dbReference type="RuleBase" id="RU000682"/>
    </source>
</evidence>
<dbReference type="PANTHER" id="PTHR15467">
    <property type="entry name" value="ZINC-FINGERS AND HOMEOBOXES RELATED"/>
    <property type="match status" value="1"/>
</dbReference>
<dbReference type="GO" id="GO:0000981">
    <property type="term" value="F:DNA-binding transcription factor activity, RNA polymerase II-specific"/>
    <property type="evidence" value="ECO:0007669"/>
    <property type="project" value="TreeGrafter"/>
</dbReference>
<evidence type="ECO:0000313" key="10">
    <source>
        <dbReference type="Proteomes" id="UP001141552"/>
    </source>
</evidence>
<accession>A0A9Q0FA34</accession>
<sequence>MDGFASSYPERGNNHRPFCLLLPRHNLATSTLASSRRPKQISALSSSSKNKKKNLDPPDATDEGGDVNGDDFEALYGMLEEKFKDEDAVEGAEDDYEDISEEDLQRELEAAFGVGDDEDEDVEVLSSAYDDGTESEDEEEARPLKIKNWQLRRLARALKTGKRKISVECFAWNFSYLLCEMKAVVLDLLRDPPPTLVMMSAALPEEPEKPLLLPESKPIFPAETTVDAEKSPPEEKVPIYVKQQQWFGQKRLKKVQIETLEEVYSTTKRPTNTMISSIVHVTRLPRKRVIQWFEDKRTEQQIPKQIPKRRLPYQRLSSS</sequence>
<reference evidence="9" key="1">
    <citation type="submission" date="2022-02" db="EMBL/GenBank/DDBJ databases">
        <authorList>
            <person name="Henning P.M."/>
            <person name="McCubbin A.G."/>
            <person name="Shore J.S."/>
        </authorList>
    </citation>
    <scope>NUCLEOTIDE SEQUENCE</scope>
    <source>
        <strain evidence="9">F60SS</strain>
        <tissue evidence="9">Leaves</tissue>
    </source>
</reference>
<evidence type="ECO:0000256" key="3">
    <source>
        <dbReference type="ARBA" id="ARBA00023155"/>
    </source>
</evidence>
<dbReference type="EMBL" id="JAKUCV010006623">
    <property type="protein sequence ID" value="KAJ4826582.1"/>
    <property type="molecule type" value="Genomic_DNA"/>
</dbReference>
<evidence type="ECO:0000313" key="9">
    <source>
        <dbReference type="EMBL" id="KAJ4826582.1"/>
    </source>
</evidence>
<evidence type="ECO:0000256" key="7">
    <source>
        <dbReference type="SAM" id="MobiDB-lite"/>
    </source>
</evidence>
<dbReference type="Proteomes" id="UP001141552">
    <property type="component" value="Unassembled WGS sequence"/>
</dbReference>
<keyword evidence="10" id="KW-1185">Reference proteome</keyword>
<dbReference type="CDD" id="cd00086">
    <property type="entry name" value="homeodomain"/>
    <property type="match status" value="1"/>
</dbReference>
<dbReference type="AlphaFoldDB" id="A0A9Q0FA34"/>
<feature type="region of interest" description="Disordered" evidence="7">
    <location>
        <begin position="30"/>
        <end position="71"/>
    </location>
</feature>
<comment type="subcellular location">
    <subcellularLocation>
        <location evidence="1 5 6">Nucleus</location>
    </subcellularLocation>
</comment>
<keyword evidence="2 5" id="KW-0238">DNA-binding</keyword>
<dbReference type="PROSITE" id="PS50071">
    <property type="entry name" value="HOMEOBOX_2"/>
    <property type="match status" value="1"/>
</dbReference>
<feature type="region of interest" description="Disordered" evidence="7">
    <location>
        <begin position="300"/>
        <end position="319"/>
    </location>
</feature>
<dbReference type="InterPro" id="IPR001356">
    <property type="entry name" value="HD"/>
</dbReference>
<name>A0A9Q0FA34_9ROSI</name>
<comment type="caution">
    <text evidence="9">The sequence shown here is derived from an EMBL/GenBank/DDBJ whole genome shotgun (WGS) entry which is preliminary data.</text>
</comment>
<dbReference type="SUPFAM" id="SSF46689">
    <property type="entry name" value="Homeodomain-like"/>
    <property type="match status" value="1"/>
</dbReference>
<feature type="domain" description="Homeobox" evidence="8">
    <location>
        <begin position="243"/>
        <end position="303"/>
    </location>
</feature>
<proteinExistence type="predicted"/>
<keyword evidence="3 5" id="KW-0371">Homeobox</keyword>
<dbReference type="SMART" id="SM00389">
    <property type="entry name" value="HOX"/>
    <property type="match status" value="1"/>
</dbReference>
<dbReference type="OrthoDB" id="514822at2759"/>
<evidence type="ECO:0000256" key="4">
    <source>
        <dbReference type="ARBA" id="ARBA00023242"/>
    </source>
</evidence>
<evidence type="ECO:0000256" key="2">
    <source>
        <dbReference type="ARBA" id="ARBA00023125"/>
    </source>
</evidence>
<dbReference type="Gene3D" id="1.10.10.60">
    <property type="entry name" value="Homeodomain-like"/>
    <property type="match status" value="1"/>
</dbReference>
<dbReference type="InterPro" id="IPR009057">
    <property type="entry name" value="Homeodomain-like_sf"/>
</dbReference>
<gene>
    <name evidence="9" type="ORF">Tsubulata_008531</name>
</gene>
<protein>
    <recommendedName>
        <fullName evidence="8">Homeobox domain-containing protein</fullName>
    </recommendedName>
</protein>
<organism evidence="9 10">
    <name type="scientific">Turnera subulata</name>
    <dbReference type="NCBI Taxonomy" id="218843"/>
    <lineage>
        <taxon>Eukaryota</taxon>
        <taxon>Viridiplantae</taxon>
        <taxon>Streptophyta</taxon>
        <taxon>Embryophyta</taxon>
        <taxon>Tracheophyta</taxon>
        <taxon>Spermatophyta</taxon>
        <taxon>Magnoliopsida</taxon>
        <taxon>eudicotyledons</taxon>
        <taxon>Gunneridae</taxon>
        <taxon>Pentapetalae</taxon>
        <taxon>rosids</taxon>
        <taxon>fabids</taxon>
        <taxon>Malpighiales</taxon>
        <taxon>Passifloraceae</taxon>
        <taxon>Turnera</taxon>
    </lineage>
</organism>
<keyword evidence="4 5" id="KW-0539">Nucleus</keyword>
<dbReference type="PANTHER" id="PTHR15467:SF9">
    <property type="entry name" value="HOMEOBOX DOMAIN-CONTAINING PROTEIN"/>
    <property type="match status" value="1"/>
</dbReference>
<evidence type="ECO:0000259" key="8">
    <source>
        <dbReference type="PROSITE" id="PS50071"/>
    </source>
</evidence>
<dbReference type="GO" id="GO:0005634">
    <property type="term" value="C:nucleus"/>
    <property type="evidence" value="ECO:0007669"/>
    <property type="project" value="UniProtKB-SubCell"/>
</dbReference>
<dbReference type="Pfam" id="PF00046">
    <property type="entry name" value="Homeodomain"/>
    <property type="match status" value="1"/>
</dbReference>
<reference evidence="9" key="2">
    <citation type="journal article" date="2023" name="Plants (Basel)">
        <title>Annotation of the Turnera subulata (Passifloraceae) Draft Genome Reveals the S-Locus Evolved after the Divergence of Turneroideae from Passifloroideae in a Stepwise Manner.</title>
        <authorList>
            <person name="Henning P.M."/>
            <person name="Roalson E.H."/>
            <person name="Mir W."/>
            <person name="McCubbin A.G."/>
            <person name="Shore J.S."/>
        </authorList>
    </citation>
    <scope>NUCLEOTIDE SEQUENCE</scope>
    <source>
        <strain evidence="9">F60SS</strain>
    </source>
</reference>
<dbReference type="GO" id="GO:0003677">
    <property type="term" value="F:DNA binding"/>
    <property type="evidence" value="ECO:0007669"/>
    <property type="project" value="UniProtKB-UniRule"/>
</dbReference>